<accession>A0A1Q2L6E7</accession>
<name>A0A1Q2L6E7_9BACL</name>
<protein>
    <recommendedName>
        <fullName evidence="5">Calcineurin-like phosphoesterase domain-containing protein</fullName>
    </recommendedName>
</protein>
<evidence type="ECO:0000256" key="3">
    <source>
        <dbReference type="ARBA" id="ARBA00023004"/>
    </source>
</evidence>
<dbReference type="InterPro" id="IPR004843">
    <property type="entry name" value="Calcineurin-like_PHP"/>
</dbReference>
<reference evidence="6 7" key="1">
    <citation type="submission" date="2017-02" db="EMBL/GenBank/DDBJ databases">
        <title>The complete genomic sequence of a novel cold adapted crude oil-degrading bacterium Planococcus qaidamina Y42.</title>
        <authorList>
            <person name="Yang R."/>
        </authorList>
    </citation>
    <scope>NUCLEOTIDE SEQUENCE [LARGE SCALE GENOMIC DNA]</scope>
    <source>
        <strain evidence="6 7">Y42</strain>
        <plasmid evidence="6 7">unnamed1</plasmid>
    </source>
</reference>
<dbReference type="SUPFAM" id="SSF56300">
    <property type="entry name" value="Metallo-dependent phosphatases"/>
    <property type="match status" value="1"/>
</dbReference>
<keyword evidence="7" id="KW-1185">Reference proteome</keyword>
<dbReference type="AlphaFoldDB" id="A0A1Q2L6E7"/>
<dbReference type="GO" id="GO:0046872">
    <property type="term" value="F:metal ion binding"/>
    <property type="evidence" value="ECO:0007669"/>
    <property type="project" value="UniProtKB-KW"/>
</dbReference>
<dbReference type="Proteomes" id="UP000188184">
    <property type="component" value="Plasmid unnamed1"/>
</dbReference>
<evidence type="ECO:0000256" key="4">
    <source>
        <dbReference type="ARBA" id="ARBA00025742"/>
    </source>
</evidence>
<comment type="similarity">
    <text evidence="4">Belongs to the cyclic nucleotide phosphodiesterase class-III family.</text>
</comment>
<gene>
    <name evidence="6" type="ORF">B0X71_20175</name>
</gene>
<dbReference type="RefSeq" id="WP_198038764.1">
    <property type="nucleotide sequence ID" value="NZ_CP019641.1"/>
</dbReference>
<keyword evidence="2" id="KW-0378">Hydrolase</keyword>
<sequence length="280" mass="31721">MRIAVIGDLHYPSLKDTYAFIQKDRQAFYDTFIERFFSVPADLYVSIGDLTNYGLPDELEDIYSYIRRHEKPFVHVLGNHDIYGLARDEVLAITKQERFHVMPTESAVLVFIDTAKEQDFDDWGGTLDLTQLEWLESVMEQSGNLPLILFAHHPVHGTTTNFEKEKLCIHPDVPIWELLSKKQGLGLYVNGHNHFNSIAERDHWNFLQLAAVLDEQAVRVIEVADSHISINSVDLSDAQLKQQAQVIGEAIDHFRLNPFSSGTGANANQVISLSPPIPAK</sequence>
<proteinExistence type="inferred from homology"/>
<dbReference type="EMBL" id="CP019641">
    <property type="protein sequence ID" value="AQQ55472.1"/>
    <property type="molecule type" value="Genomic_DNA"/>
</dbReference>
<dbReference type="GO" id="GO:0016787">
    <property type="term" value="F:hydrolase activity"/>
    <property type="evidence" value="ECO:0007669"/>
    <property type="project" value="UniProtKB-KW"/>
</dbReference>
<evidence type="ECO:0000256" key="2">
    <source>
        <dbReference type="ARBA" id="ARBA00022801"/>
    </source>
</evidence>
<evidence type="ECO:0000313" key="7">
    <source>
        <dbReference type="Proteomes" id="UP000188184"/>
    </source>
</evidence>
<geneLocation type="plasmid" evidence="6 7">
    <name>unnamed1</name>
</geneLocation>
<dbReference type="InterPro" id="IPR029052">
    <property type="entry name" value="Metallo-depent_PP-like"/>
</dbReference>
<feature type="domain" description="Calcineurin-like phosphoesterase" evidence="5">
    <location>
        <begin position="1"/>
        <end position="194"/>
    </location>
</feature>
<keyword evidence="1" id="KW-0479">Metal-binding</keyword>
<dbReference type="KEGG" id="pmar:B0X71_20175"/>
<keyword evidence="6" id="KW-0614">Plasmid</keyword>
<evidence type="ECO:0000256" key="1">
    <source>
        <dbReference type="ARBA" id="ARBA00022723"/>
    </source>
</evidence>
<dbReference type="InterPro" id="IPR050884">
    <property type="entry name" value="CNP_phosphodiesterase-III"/>
</dbReference>
<dbReference type="Gene3D" id="3.60.21.10">
    <property type="match status" value="1"/>
</dbReference>
<evidence type="ECO:0000313" key="6">
    <source>
        <dbReference type="EMBL" id="AQQ55472.1"/>
    </source>
</evidence>
<keyword evidence="3" id="KW-0408">Iron</keyword>
<organism evidence="6 7">
    <name type="scientific">Planococcus lenghuensis</name>
    <dbReference type="NCBI Taxonomy" id="2213202"/>
    <lineage>
        <taxon>Bacteria</taxon>
        <taxon>Bacillati</taxon>
        <taxon>Bacillota</taxon>
        <taxon>Bacilli</taxon>
        <taxon>Bacillales</taxon>
        <taxon>Caryophanaceae</taxon>
        <taxon>Planococcus</taxon>
    </lineage>
</organism>
<dbReference type="Pfam" id="PF00149">
    <property type="entry name" value="Metallophos"/>
    <property type="match status" value="1"/>
</dbReference>
<dbReference type="PANTHER" id="PTHR42988:SF2">
    <property type="entry name" value="CYCLIC NUCLEOTIDE PHOSPHODIESTERASE CBUA0032-RELATED"/>
    <property type="match status" value="1"/>
</dbReference>
<dbReference type="PANTHER" id="PTHR42988">
    <property type="entry name" value="PHOSPHOHYDROLASE"/>
    <property type="match status" value="1"/>
</dbReference>
<evidence type="ECO:0000259" key="5">
    <source>
        <dbReference type="Pfam" id="PF00149"/>
    </source>
</evidence>